<protein>
    <submittedName>
        <fullName evidence="1">4-hydroxybenzoyl-CoA thioesterase</fullName>
    </submittedName>
</protein>
<dbReference type="Gene3D" id="3.10.129.10">
    <property type="entry name" value="Hotdog Thioesterase"/>
    <property type="match status" value="1"/>
</dbReference>
<dbReference type="Pfam" id="PF13279">
    <property type="entry name" value="4HBT_2"/>
    <property type="match status" value="1"/>
</dbReference>
<dbReference type="EMBL" id="BMMX01000001">
    <property type="protein sequence ID" value="GGK76494.1"/>
    <property type="molecule type" value="Genomic_DNA"/>
</dbReference>
<proteinExistence type="predicted"/>
<evidence type="ECO:0000313" key="2">
    <source>
        <dbReference type="Proteomes" id="UP000656042"/>
    </source>
</evidence>
<dbReference type="AlphaFoldDB" id="A0A8J3FMW5"/>
<dbReference type="Proteomes" id="UP000656042">
    <property type="component" value="Unassembled WGS sequence"/>
</dbReference>
<name>A0A8J3FMW5_9ACTN</name>
<sequence>MSEQYVYRHRVTFDETNLVGNVYFAHYLRWQGHCREHFLADHAPGVLAALRDGLALVTVSCSAEFYAEGAGLDEVEVRMTLEQSSGNRIGMGFDYLRRTGAGAELLARGRQTVACMRRGAAGLAPEPVPEELRRALHRFAPAAVFGGTP</sequence>
<gene>
    <name evidence="1" type="ORF">GCM10012284_08050</name>
</gene>
<dbReference type="InterPro" id="IPR029069">
    <property type="entry name" value="HotDog_dom_sf"/>
</dbReference>
<reference evidence="1" key="2">
    <citation type="submission" date="2020-09" db="EMBL/GenBank/DDBJ databases">
        <authorList>
            <person name="Sun Q."/>
            <person name="Zhou Y."/>
        </authorList>
    </citation>
    <scope>NUCLEOTIDE SEQUENCE</scope>
    <source>
        <strain evidence="1">CGMCC 4.7299</strain>
    </source>
</reference>
<keyword evidence="2" id="KW-1185">Reference proteome</keyword>
<organism evidence="1 2">
    <name type="scientific">Mangrovihabitans endophyticus</name>
    <dbReference type="NCBI Taxonomy" id="1751298"/>
    <lineage>
        <taxon>Bacteria</taxon>
        <taxon>Bacillati</taxon>
        <taxon>Actinomycetota</taxon>
        <taxon>Actinomycetes</taxon>
        <taxon>Micromonosporales</taxon>
        <taxon>Micromonosporaceae</taxon>
        <taxon>Mangrovihabitans</taxon>
    </lineage>
</organism>
<reference evidence="1" key="1">
    <citation type="journal article" date="2014" name="Int. J. Syst. Evol. Microbiol.">
        <title>Complete genome sequence of Corynebacterium casei LMG S-19264T (=DSM 44701T), isolated from a smear-ripened cheese.</title>
        <authorList>
            <consortium name="US DOE Joint Genome Institute (JGI-PGF)"/>
            <person name="Walter F."/>
            <person name="Albersmeier A."/>
            <person name="Kalinowski J."/>
            <person name="Ruckert C."/>
        </authorList>
    </citation>
    <scope>NUCLEOTIDE SEQUENCE</scope>
    <source>
        <strain evidence="1">CGMCC 4.7299</strain>
    </source>
</reference>
<accession>A0A8J3FMW5</accession>
<comment type="caution">
    <text evidence="1">The sequence shown here is derived from an EMBL/GenBank/DDBJ whole genome shotgun (WGS) entry which is preliminary data.</text>
</comment>
<dbReference type="CDD" id="cd00586">
    <property type="entry name" value="4HBT"/>
    <property type="match status" value="1"/>
</dbReference>
<dbReference type="SUPFAM" id="SSF54637">
    <property type="entry name" value="Thioesterase/thiol ester dehydrase-isomerase"/>
    <property type="match status" value="1"/>
</dbReference>
<dbReference type="RefSeq" id="WP_189077608.1">
    <property type="nucleotide sequence ID" value="NZ_BMMX01000001.1"/>
</dbReference>
<evidence type="ECO:0000313" key="1">
    <source>
        <dbReference type="EMBL" id="GGK76494.1"/>
    </source>
</evidence>